<dbReference type="InterPro" id="IPR005135">
    <property type="entry name" value="Endo/exonuclease/phosphatase"/>
</dbReference>
<keyword evidence="3" id="KW-1185">Reference proteome</keyword>
<dbReference type="PANTHER" id="PTHR33332">
    <property type="entry name" value="REVERSE TRANSCRIPTASE DOMAIN-CONTAINING PROTEIN"/>
    <property type="match status" value="1"/>
</dbReference>
<sequence length="921" mass="106530">MDNYELDALLLTETWLQGDDVTWCLQSQLNQDGTKLDHCDRKDRPGGGIGLVYRDNSKVKLIKRDILRTFEYAIWKLVSSNICFHIIGIYRPPYSEKHRWTVNHFIDEITEFLTDVLPSIKNPIIMGDFNIHIDDESDAEACIFADIMNALGFIQHVTFSTQRHGHILDHIYTEVGSAISIASCREDVFVSDHCLIRIFMNIPREDICQKRITFRKTNDLPLEEISRELSMSLKSSSTDGMVQEFENTVTAVLDKFAPVKSKIVTVRRKKPWFTREIAQQKHTVRRRERIFRKFKENHQLIALKKERNRYNWMIKQAKNVIISAKIIDAKGDSKQLYRIFKTIMGDTQSNPFPEGRSHEQLAEEFANLFMDKTIRIRESLKHIHKYTPNPTEAPKLDKFTSLTTSEIRNIVNSMKTKSCELDCMPTTLLKTLLDTTMPAITSIINSSLDKGVFAEKWKSAIIRPLLKKAGLELTLSNYRPVSNLGFLSKVLEKAALRQLMTHCNTNNLLPDYQSAYRQHYSCETALTRLVTDLLWNMEHQQVSALVAVDLSAAFDTVDHDILLEVLNQRYGICGSVLHWFDTYLRPRTCKVNVGDMYSTIRSLEFSVPQGSCLGPVLYSIYASTLEEVVQSPTQIYGYADDHAFMDSFDPRIPGSEVQALERQQDLAVEVKHWMDMNRLKMNPTKTEFIYFGSRQQLNKCTSQTISINGEVIPRAHKVRYLGIELDEQLSFSDHITTKCKKAMYGLQKIRNIRHLLTQDACHTLVLGTVISHLDYANAIFIGLPDTQIRKLQRVQNFAAKLVLQMDKYSSSTTALKTLHWLPVRLRIKHKVLTMIWKCLNGLSPLYLRSILTLAEDRRENMRSNSQYMRLSIPYVRRKTFANRSFNVQGSIWWNNLPNEIKRIDKVDHFKNSLKSHYFSQF</sequence>
<dbReference type="CDD" id="cd01650">
    <property type="entry name" value="RT_nLTR_like"/>
    <property type="match status" value="1"/>
</dbReference>
<proteinExistence type="predicted"/>
<organism evidence="2 3">
    <name type="scientific">Patella caerulea</name>
    <name type="common">Rayed Mediterranean limpet</name>
    <dbReference type="NCBI Taxonomy" id="87958"/>
    <lineage>
        <taxon>Eukaryota</taxon>
        <taxon>Metazoa</taxon>
        <taxon>Spiralia</taxon>
        <taxon>Lophotrochozoa</taxon>
        <taxon>Mollusca</taxon>
        <taxon>Gastropoda</taxon>
        <taxon>Patellogastropoda</taxon>
        <taxon>Patelloidea</taxon>
        <taxon>Patellidae</taxon>
        <taxon>Patella</taxon>
    </lineage>
</organism>
<evidence type="ECO:0000313" key="2">
    <source>
        <dbReference type="EMBL" id="KAK6168838.1"/>
    </source>
</evidence>
<dbReference type="EMBL" id="JAZGQO010000015">
    <property type="protein sequence ID" value="KAK6168838.1"/>
    <property type="molecule type" value="Genomic_DNA"/>
</dbReference>
<comment type="caution">
    <text evidence="2">The sequence shown here is derived from an EMBL/GenBank/DDBJ whole genome shotgun (WGS) entry which is preliminary data.</text>
</comment>
<dbReference type="SUPFAM" id="SSF56219">
    <property type="entry name" value="DNase I-like"/>
    <property type="match status" value="1"/>
</dbReference>
<evidence type="ECO:0000313" key="3">
    <source>
        <dbReference type="Proteomes" id="UP001347796"/>
    </source>
</evidence>
<dbReference type="Pfam" id="PF14529">
    <property type="entry name" value="Exo_endo_phos_2"/>
    <property type="match status" value="1"/>
</dbReference>
<dbReference type="InterPro" id="IPR000477">
    <property type="entry name" value="RT_dom"/>
</dbReference>
<evidence type="ECO:0000259" key="1">
    <source>
        <dbReference type="PROSITE" id="PS50878"/>
    </source>
</evidence>
<dbReference type="SUPFAM" id="SSF56672">
    <property type="entry name" value="DNA/RNA polymerases"/>
    <property type="match status" value="1"/>
</dbReference>
<name>A0AAN8G9P5_PATCE</name>
<dbReference type="GO" id="GO:0003824">
    <property type="term" value="F:catalytic activity"/>
    <property type="evidence" value="ECO:0007669"/>
    <property type="project" value="InterPro"/>
</dbReference>
<dbReference type="InterPro" id="IPR043502">
    <property type="entry name" value="DNA/RNA_pol_sf"/>
</dbReference>
<dbReference type="PROSITE" id="PS50878">
    <property type="entry name" value="RT_POL"/>
    <property type="match status" value="1"/>
</dbReference>
<dbReference type="Gene3D" id="3.60.10.10">
    <property type="entry name" value="Endonuclease/exonuclease/phosphatase"/>
    <property type="match status" value="1"/>
</dbReference>
<dbReference type="InterPro" id="IPR036691">
    <property type="entry name" value="Endo/exonu/phosph_ase_sf"/>
</dbReference>
<dbReference type="AlphaFoldDB" id="A0AAN8G9P5"/>
<protein>
    <recommendedName>
        <fullName evidence="1">Reverse transcriptase domain-containing protein</fullName>
    </recommendedName>
</protein>
<reference evidence="2 3" key="1">
    <citation type="submission" date="2024-01" db="EMBL/GenBank/DDBJ databases">
        <title>The genome of the rayed Mediterranean limpet Patella caerulea (Linnaeus, 1758).</title>
        <authorList>
            <person name="Anh-Thu Weber A."/>
            <person name="Halstead-Nussloch G."/>
        </authorList>
    </citation>
    <scope>NUCLEOTIDE SEQUENCE [LARGE SCALE GENOMIC DNA]</scope>
    <source>
        <strain evidence="2">AATW-2023a</strain>
        <tissue evidence="2">Whole specimen</tissue>
    </source>
</reference>
<dbReference type="Pfam" id="PF00078">
    <property type="entry name" value="RVT_1"/>
    <property type="match status" value="1"/>
</dbReference>
<feature type="domain" description="Reverse transcriptase" evidence="1">
    <location>
        <begin position="446"/>
        <end position="725"/>
    </location>
</feature>
<dbReference type="Proteomes" id="UP001347796">
    <property type="component" value="Unassembled WGS sequence"/>
</dbReference>
<accession>A0AAN8G9P5</accession>
<gene>
    <name evidence="2" type="ORF">SNE40_020010</name>
</gene>